<keyword evidence="2" id="KW-0472">Membrane</keyword>
<feature type="compositionally biased region" description="Basic residues" evidence="1">
    <location>
        <begin position="108"/>
        <end position="124"/>
    </location>
</feature>
<organism evidence="3">
    <name type="scientific">Arundo donax</name>
    <name type="common">Giant reed</name>
    <name type="synonym">Donax arundinaceus</name>
    <dbReference type="NCBI Taxonomy" id="35708"/>
    <lineage>
        <taxon>Eukaryota</taxon>
        <taxon>Viridiplantae</taxon>
        <taxon>Streptophyta</taxon>
        <taxon>Embryophyta</taxon>
        <taxon>Tracheophyta</taxon>
        <taxon>Spermatophyta</taxon>
        <taxon>Magnoliopsida</taxon>
        <taxon>Liliopsida</taxon>
        <taxon>Poales</taxon>
        <taxon>Poaceae</taxon>
        <taxon>PACMAD clade</taxon>
        <taxon>Arundinoideae</taxon>
        <taxon>Arundineae</taxon>
        <taxon>Arundo</taxon>
    </lineage>
</organism>
<reference evidence="3" key="2">
    <citation type="journal article" date="2015" name="Data Brief">
        <title>Shoot transcriptome of the giant reed, Arundo donax.</title>
        <authorList>
            <person name="Barrero R.A."/>
            <person name="Guerrero F.D."/>
            <person name="Moolhuijzen P."/>
            <person name="Goolsby J.A."/>
            <person name="Tidwell J."/>
            <person name="Bellgard S.E."/>
            <person name="Bellgard M.I."/>
        </authorList>
    </citation>
    <scope>NUCLEOTIDE SEQUENCE</scope>
    <source>
        <tissue evidence="3">Shoot tissue taken approximately 20 cm above the soil surface</tissue>
    </source>
</reference>
<protein>
    <submittedName>
        <fullName evidence="3">Uncharacterized protein</fullName>
    </submittedName>
</protein>
<name>A0A0A9CP02_ARUDO</name>
<feature type="compositionally biased region" description="Basic and acidic residues" evidence="1">
    <location>
        <begin position="145"/>
        <end position="155"/>
    </location>
</feature>
<proteinExistence type="predicted"/>
<feature type="transmembrane region" description="Helical" evidence="2">
    <location>
        <begin position="15"/>
        <end position="34"/>
    </location>
</feature>
<accession>A0A0A9CP02</accession>
<sequence>MSKKQAKKWHLEPPLILSIELFFCFLAQGILFVFPSKPGSCFHGARRWDDEQEPYQNPAAPGHPAPRARRPLPVRTRLLPAAALGAHGHSVPTALTPAAAIQDSPRAGWRRRPRPPHLSRRPLRLPHGLPPRSRLPLRYPRRHPPRQEYARDRQGSRLVHPANLPQEPPGRAPLRAAARPWPPWQVLQAFSRQ</sequence>
<reference evidence="3" key="1">
    <citation type="submission" date="2014-09" db="EMBL/GenBank/DDBJ databases">
        <authorList>
            <person name="Magalhaes I.L.F."/>
            <person name="Oliveira U."/>
            <person name="Santos F.R."/>
            <person name="Vidigal T.H.D.A."/>
            <person name="Brescovit A.D."/>
            <person name="Santos A.J."/>
        </authorList>
    </citation>
    <scope>NUCLEOTIDE SEQUENCE</scope>
    <source>
        <tissue evidence="3">Shoot tissue taken approximately 20 cm above the soil surface</tissue>
    </source>
</reference>
<keyword evidence="2" id="KW-1133">Transmembrane helix</keyword>
<feature type="compositionally biased region" description="Low complexity" evidence="1">
    <location>
        <begin position="125"/>
        <end position="138"/>
    </location>
</feature>
<evidence type="ECO:0000256" key="2">
    <source>
        <dbReference type="SAM" id="Phobius"/>
    </source>
</evidence>
<evidence type="ECO:0000313" key="3">
    <source>
        <dbReference type="EMBL" id="JAD75095.1"/>
    </source>
</evidence>
<evidence type="ECO:0000256" key="1">
    <source>
        <dbReference type="SAM" id="MobiDB-lite"/>
    </source>
</evidence>
<dbReference type="AlphaFoldDB" id="A0A0A9CP02"/>
<dbReference type="EMBL" id="GBRH01222800">
    <property type="protein sequence ID" value="JAD75095.1"/>
    <property type="molecule type" value="Transcribed_RNA"/>
</dbReference>
<feature type="region of interest" description="Disordered" evidence="1">
    <location>
        <begin position="88"/>
        <end position="176"/>
    </location>
</feature>
<keyword evidence="2" id="KW-0812">Transmembrane</keyword>